<keyword evidence="8 14" id="KW-0030">Aminoacyl-tRNA synthetase</keyword>
<keyword evidence="16" id="KW-1185">Reference proteome</keyword>
<dbReference type="InParanoid" id="A0A7M7PF85"/>
<protein>
    <recommendedName>
        <fullName evidence="12">Tryptophan--tRNA ligase, mitochondrial</fullName>
        <ecNumber evidence="3">6.1.1.2</ecNumber>
    </recommendedName>
    <alternativeName>
        <fullName evidence="13">(Mt)TrpRS</fullName>
    </alternativeName>
    <alternativeName>
        <fullName evidence="9">Tryptophanyl-tRNA synthetase</fullName>
    </alternativeName>
</protein>
<dbReference type="GO" id="GO:0004830">
    <property type="term" value="F:tryptophan-tRNA ligase activity"/>
    <property type="evidence" value="ECO:0000318"/>
    <property type="project" value="GO_Central"/>
</dbReference>
<evidence type="ECO:0000256" key="9">
    <source>
        <dbReference type="ARBA" id="ARBA00030268"/>
    </source>
</evidence>
<dbReference type="GO" id="GO:0005759">
    <property type="term" value="C:mitochondrial matrix"/>
    <property type="evidence" value="ECO:0000318"/>
    <property type="project" value="GO_Central"/>
</dbReference>
<evidence type="ECO:0000256" key="10">
    <source>
        <dbReference type="ARBA" id="ARBA00049929"/>
    </source>
</evidence>
<dbReference type="OMA" id="PNHIRIE"/>
<evidence type="ECO:0000313" key="16">
    <source>
        <dbReference type="Proteomes" id="UP000007110"/>
    </source>
</evidence>
<comment type="function">
    <text evidence="11">Catalyzes the attachment of tryptophan to tRNA(Trp) in a two-step reaction: tryptophan is first activated by ATP to form Trp-AMP and then transferred to the acceptor end of tRNA(Trp).</text>
</comment>
<sequence>MALSRSRLGVRCISTSVSRRPELVRTFHQSSKLYNEAPKVKRVFSGIQPTGVPHIGNYLGAIQNWIQLQEEENTEMILSIVDLHSITLPQDPKELRESILTSVAVLLACGIDPDKSILFQQSSVHQHAELSWVLGCKTTLARLGQFPQWKAKAGNDKTKSCIGLYTYPVLQSADILLYKATHVPVGEDQLPHLELAQDVARIFNNAFGEFFPTPKSIVGDFRKIKSLRNPEQKMSKSEPDPKGKIELTDSCRDIREKFKKAKTDFISEVTFDPESRPGVSNLVSILSAFTGKEPNRICGKAEIMNTSQFKMVVADVVNEKLEPIRNKVQELRRDRAYLEEVLKTGQNRAQKIAEENFETVKKLVGLS</sequence>
<evidence type="ECO:0000256" key="2">
    <source>
        <dbReference type="ARBA" id="ARBA00005594"/>
    </source>
</evidence>
<reference evidence="15" key="2">
    <citation type="submission" date="2021-01" db="UniProtKB">
        <authorList>
            <consortium name="EnsemblMetazoa"/>
        </authorList>
    </citation>
    <scope>IDENTIFICATION</scope>
</reference>
<keyword evidence="4 14" id="KW-0436">Ligase</keyword>
<dbReference type="InterPro" id="IPR024109">
    <property type="entry name" value="Trp-tRNA-ligase_bac-type"/>
</dbReference>
<dbReference type="SUPFAM" id="SSF52374">
    <property type="entry name" value="Nucleotidylyl transferase"/>
    <property type="match status" value="1"/>
</dbReference>
<dbReference type="PANTHER" id="PTHR43766">
    <property type="entry name" value="TRYPTOPHAN--TRNA LIGASE, MITOCHONDRIAL"/>
    <property type="match status" value="1"/>
</dbReference>
<dbReference type="InterPro" id="IPR002306">
    <property type="entry name" value="Trp-tRNA-ligase"/>
</dbReference>
<dbReference type="Pfam" id="PF00579">
    <property type="entry name" value="tRNA-synt_1b"/>
    <property type="match status" value="1"/>
</dbReference>
<keyword evidence="7 14" id="KW-0648">Protein biosynthesis</keyword>
<dbReference type="Gene3D" id="3.40.50.620">
    <property type="entry name" value="HUPs"/>
    <property type="match status" value="1"/>
</dbReference>
<dbReference type="NCBIfam" id="TIGR00233">
    <property type="entry name" value="trpS"/>
    <property type="match status" value="1"/>
</dbReference>
<comment type="subcellular location">
    <subcellularLocation>
        <location evidence="1">Mitochondrion matrix</location>
    </subcellularLocation>
</comment>
<keyword evidence="5 14" id="KW-0547">Nucleotide-binding</keyword>
<dbReference type="InterPro" id="IPR050203">
    <property type="entry name" value="Trp-tRNA_synthetase"/>
</dbReference>
<dbReference type="GO" id="GO:0005524">
    <property type="term" value="F:ATP binding"/>
    <property type="evidence" value="ECO:0007669"/>
    <property type="project" value="UniProtKB-KW"/>
</dbReference>
<dbReference type="Gene3D" id="1.10.240.10">
    <property type="entry name" value="Tyrosyl-Transfer RNA Synthetase"/>
    <property type="match status" value="1"/>
</dbReference>
<dbReference type="InterPro" id="IPR001412">
    <property type="entry name" value="aa-tRNA-synth_I_CS"/>
</dbReference>
<evidence type="ECO:0000256" key="14">
    <source>
        <dbReference type="RuleBase" id="RU363036"/>
    </source>
</evidence>
<keyword evidence="6 14" id="KW-0067">ATP-binding</keyword>
<evidence type="ECO:0000256" key="11">
    <source>
        <dbReference type="ARBA" id="ARBA00059972"/>
    </source>
</evidence>
<dbReference type="CTD" id="10352"/>
<dbReference type="EC" id="6.1.1.2" evidence="3"/>
<evidence type="ECO:0000256" key="6">
    <source>
        <dbReference type="ARBA" id="ARBA00022840"/>
    </source>
</evidence>
<dbReference type="HAMAP" id="MF_00140_B">
    <property type="entry name" value="Trp_tRNA_synth_B"/>
    <property type="match status" value="1"/>
</dbReference>
<dbReference type="GeneID" id="105444446"/>
<comment type="similarity">
    <text evidence="2 14">Belongs to the class-I aminoacyl-tRNA synthetase family.</text>
</comment>
<dbReference type="InterPro" id="IPR002305">
    <property type="entry name" value="aa-tRNA-synth_Ic"/>
</dbReference>
<dbReference type="PROSITE" id="PS00178">
    <property type="entry name" value="AA_TRNA_LIGASE_I"/>
    <property type="match status" value="1"/>
</dbReference>
<reference evidence="16" key="1">
    <citation type="submission" date="2015-02" db="EMBL/GenBank/DDBJ databases">
        <title>Genome sequencing for Strongylocentrotus purpuratus.</title>
        <authorList>
            <person name="Murali S."/>
            <person name="Liu Y."/>
            <person name="Vee V."/>
            <person name="English A."/>
            <person name="Wang M."/>
            <person name="Skinner E."/>
            <person name="Han Y."/>
            <person name="Muzny D.M."/>
            <person name="Worley K.C."/>
            <person name="Gibbs R.A."/>
        </authorList>
    </citation>
    <scope>NUCLEOTIDE SEQUENCE</scope>
</reference>
<dbReference type="AlphaFoldDB" id="A0A7M7PF85"/>
<dbReference type="PRINTS" id="PR01039">
    <property type="entry name" value="TRNASYNTHTRP"/>
</dbReference>
<evidence type="ECO:0000256" key="13">
    <source>
        <dbReference type="ARBA" id="ARBA00080951"/>
    </source>
</evidence>
<dbReference type="RefSeq" id="XP_030850851.1">
    <property type="nucleotide sequence ID" value="XM_030994991.1"/>
</dbReference>
<organism evidence="15 16">
    <name type="scientific">Strongylocentrotus purpuratus</name>
    <name type="common">Purple sea urchin</name>
    <dbReference type="NCBI Taxonomy" id="7668"/>
    <lineage>
        <taxon>Eukaryota</taxon>
        <taxon>Metazoa</taxon>
        <taxon>Echinodermata</taxon>
        <taxon>Eleutherozoa</taxon>
        <taxon>Echinozoa</taxon>
        <taxon>Echinoidea</taxon>
        <taxon>Euechinoidea</taxon>
        <taxon>Echinacea</taxon>
        <taxon>Camarodonta</taxon>
        <taxon>Echinidea</taxon>
        <taxon>Strongylocentrotidae</taxon>
        <taxon>Strongylocentrotus</taxon>
    </lineage>
</organism>
<comment type="catalytic activity">
    <reaction evidence="10">
        <text>tRNA(Trp) + L-tryptophan + ATP = L-tryptophyl-tRNA(Trp) + AMP + diphosphate + H(+)</text>
        <dbReference type="Rhea" id="RHEA:24080"/>
        <dbReference type="Rhea" id="RHEA-COMP:9671"/>
        <dbReference type="Rhea" id="RHEA-COMP:9705"/>
        <dbReference type="ChEBI" id="CHEBI:15378"/>
        <dbReference type="ChEBI" id="CHEBI:30616"/>
        <dbReference type="ChEBI" id="CHEBI:33019"/>
        <dbReference type="ChEBI" id="CHEBI:57912"/>
        <dbReference type="ChEBI" id="CHEBI:78442"/>
        <dbReference type="ChEBI" id="CHEBI:78535"/>
        <dbReference type="ChEBI" id="CHEBI:456215"/>
        <dbReference type="EC" id="6.1.1.2"/>
    </reaction>
</comment>
<evidence type="ECO:0000256" key="12">
    <source>
        <dbReference type="ARBA" id="ARBA00069760"/>
    </source>
</evidence>
<dbReference type="Proteomes" id="UP000007110">
    <property type="component" value="Unassembled WGS sequence"/>
</dbReference>
<dbReference type="CDD" id="cd00806">
    <property type="entry name" value="TrpRS_core"/>
    <property type="match status" value="1"/>
</dbReference>
<evidence type="ECO:0000256" key="3">
    <source>
        <dbReference type="ARBA" id="ARBA00013161"/>
    </source>
</evidence>
<dbReference type="KEGG" id="spu:105444446"/>
<dbReference type="GO" id="GO:0005739">
    <property type="term" value="C:mitochondrion"/>
    <property type="evidence" value="ECO:0000318"/>
    <property type="project" value="GO_Central"/>
</dbReference>
<evidence type="ECO:0000313" key="15">
    <source>
        <dbReference type="EnsemblMetazoa" id="XP_030850851"/>
    </source>
</evidence>
<dbReference type="PANTHER" id="PTHR43766:SF1">
    <property type="entry name" value="TRYPTOPHAN--TRNA LIGASE, MITOCHONDRIAL"/>
    <property type="match status" value="1"/>
</dbReference>
<dbReference type="EnsemblMetazoa" id="XM_030994991">
    <property type="protein sequence ID" value="XP_030850851"/>
    <property type="gene ID" value="LOC105444446"/>
</dbReference>
<dbReference type="FunFam" id="3.40.50.620:FF:000082">
    <property type="entry name" value="MSW1p Mitochondrial tryptophanyl-tRNA synthetase"/>
    <property type="match status" value="1"/>
</dbReference>
<evidence type="ECO:0000256" key="5">
    <source>
        <dbReference type="ARBA" id="ARBA00022741"/>
    </source>
</evidence>
<accession>A0A7M7PF85</accession>
<evidence type="ECO:0000256" key="4">
    <source>
        <dbReference type="ARBA" id="ARBA00022598"/>
    </source>
</evidence>
<evidence type="ECO:0000256" key="7">
    <source>
        <dbReference type="ARBA" id="ARBA00022917"/>
    </source>
</evidence>
<dbReference type="FunFam" id="1.10.240.10:FF:000002">
    <property type="entry name" value="Tryptophan--tRNA ligase"/>
    <property type="match status" value="1"/>
</dbReference>
<proteinExistence type="inferred from homology"/>
<dbReference type="GO" id="GO:0070183">
    <property type="term" value="P:mitochondrial tryptophanyl-tRNA aminoacylation"/>
    <property type="evidence" value="ECO:0000318"/>
    <property type="project" value="GO_Central"/>
</dbReference>
<evidence type="ECO:0000256" key="1">
    <source>
        <dbReference type="ARBA" id="ARBA00004305"/>
    </source>
</evidence>
<dbReference type="OrthoDB" id="15808at2759"/>
<name>A0A7M7PF85_STRPU</name>
<dbReference type="InterPro" id="IPR014729">
    <property type="entry name" value="Rossmann-like_a/b/a_fold"/>
</dbReference>
<evidence type="ECO:0000256" key="8">
    <source>
        <dbReference type="ARBA" id="ARBA00023146"/>
    </source>
</evidence>